<protein>
    <submittedName>
        <fullName evidence="5">S-adenosylmethionine tRNA ribosyltransferase</fullName>
    </submittedName>
</protein>
<dbReference type="Pfam" id="PF02547">
    <property type="entry name" value="Queuosine_synth"/>
    <property type="match status" value="2"/>
</dbReference>
<dbReference type="InterPro" id="IPR036100">
    <property type="entry name" value="QueA_sf"/>
</dbReference>
<keyword evidence="3" id="KW-0949">S-adenosyl-L-methionine</keyword>
<accession>A0A096AXA0</accession>
<dbReference type="OrthoDB" id="9805933at2"/>
<dbReference type="PANTHER" id="PTHR30307:SF0">
    <property type="entry name" value="S-ADENOSYLMETHIONINE:TRNA RIBOSYLTRANSFERASE-ISOMERASE"/>
    <property type="match status" value="1"/>
</dbReference>
<evidence type="ECO:0000256" key="3">
    <source>
        <dbReference type="ARBA" id="ARBA00022691"/>
    </source>
</evidence>
<keyword evidence="4" id="KW-0671">Queuosine biosynthesis</keyword>
<dbReference type="InterPro" id="IPR042118">
    <property type="entry name" value="QueA_dom1"/>
</dbReference>
<evidence type="ECO:0000313" key="5">
    <source>
        <dbReference type="EMBL" id="KGF35212.1"/>
    </source>
</evidence>
<proteinExistence type="predicted"/>
<sequence>MDTKHIHISDYQYDLPDDRIAKFPIAQRDHSKLLLYNQGKVSEDVFYHLKDHLPQGALMIFNNTKVIQARMYFMKSTGARIEVFLMEPAAPTDYEQIFQTRGHCAWYCMIGNLKKWKEGPLSRSYEIKGRSLTLTITRKSQQKEDNTEGNLLLSAPATHHWIEFDWDAEDISFSEILEDMGELPIPPYLNRETQESDKTTYQTVYSKIKGSVAAPTAGLHFTNDVLKSLDEHGIDREEVTLHVGAGTFKPVKSQEIEDHDMHTEYICVHQQTLEKLLRHDASAIAVGTTGVRTLESLYYMGVYLSTHPDASEAELHVNQWAPYERMREDGTTEQLDGGLIDGITPMQAIQNVLDYLKRNQLGALHSSTQIIIAPGYEYKIVKMLITNFHQPQSTLLLLVSAFVHGDWRKIYDYALAHDFRFLSYGDSSLLIP</sequence>
<dbReference type="GO" id="GO:0051075">
    <property type="term" value="F:S-adenosylmethionine:tRNA ribosyltransferase-isomerase activity"/>
    <property type="evidence" value="ECO:0007669"/>
    <property type="project" value="TreeGrafter"/>
</dbReference>
<keyword evidence="1" id="KW-0963">Cytoplasm</keyword>
<gene>
    <name evidence="5" type="ORF">HMPREF2137_05020</name>
</gene>
<evidence type="ECO:0000313" key="6">
    <source>
        <dbReference type="Proteomes" id="UP000029556"/>
    </source>
</evidence>
<dbReference type="InterPro" id="IPR042119">
    <property type="entry name" value="QueA_dom2"/>
</dbReference>
<dbReference type="RefSeq" id="WP_036872368.1">
    <property type="nucleotide sequence ID" value="NZ_JRNN01000054.1"/>
</dbReference>
<dbReference type="InterPro" id="IPR003699">
    <property type="entry name" value="QueA"/>
</dbReference>
<dbReference type="Gene3D" id="3.40.1780.10">
    <property type="entry name" value="QueA-like"/>
    <property type="match status" value="1"/>
</dbReference>
<evidence type="ECO:0000256" key="2">
    <source>
        <dbReference type="ARBA" id="ARBA00022679"/>
    </source>
</evidence>
<comment type="caution">
    <text evidence="5">The sequence shown here is derived from an EMBL/GenBank/DDBJ whole genome shotgun (WGS) entry which is preliminary data.</text>
</comment>
<dbReference type="EMBL" id="JRNN01000054">
    <property type="protein sequence ID" value="KGF35212.1"/>
    <property type="molecule type" value="Genomic_DNA"/>
</dbReference>
<dbReference type="Proteomes" id="UP000029556">
    <property type="component" value="Unassembled WGS sequence"/>
</dbReference>
<evidence type="ECO:0000256" key="1">
    <source>
        <dbReference type="ARBA" id="ARBA00022490"/>
    </source>
</evidence>
<dbReference type="SUPFAM" id="SSF111337">
    <property type="entry name" value="QueA-like"/>
    <property type="match status" value="2"/>
</dbReference>
<dbReference type="Gene3D" id="2.40.10.240">
    <property type="entry name" value="QueA-like"/>
    <property type="match status" value="1"/>
</dbReference>
<dbReference type="AlphaFoldDB" id="A0A096AXA0"/>
<keyword evidence="2 5" id="KW-0808">Transferase</keyword>
<dbReference type="PANTHER" id="PTHR30307">
    <property type="entry name" value="S-ADENOSYLMETHIONINE:TRNA RIBOSYLTRANSFERASE-ISOMERASE"/>
    <property type="match status" value="1"/>
</dbReference>
<evidence type="ECO:0000256" key="4">
    <source>
        <dbReference type="ARBA" id="ARBA00022785"/>
    </source>
</evidence>
<organism evidence="5 6">
    <name type="scientific">Hoylesella buccalis DNF00853</name>
    <dbReference type="NCBI Taxonomy" id="1401074"/>
    <lineage>
        <taxon>Bacteria</taxon>
        <taxon>Pseudomonadati</taxon>
        <taxon>Bacteroidota</taxon>
        <taxon>Bacteroidia</taxon>
        <taxon>Bacteroidales</taxon>
        <taxon>Prevotellaceae</taxon>
        <taxon>Hoylesella</taxon>
    </lineage>
</organism>
<dbReference type="GO" id="GO:0008616">
    <property type="term" value="P:tRNA queuosine(34) biosynthetic process"/>
    <property type="evidence" value="ECO:0007669"/>
    <property type="project" value="UniProtKB-KW"/>
</dbReference>
<reference evidence="5 6" key="1">
    <citation type="submission" date="2014-07" db="EMBL/GenBank/DDBJ databases">
        <authorList>
            <person name="McCorrison J."/>
            <person name="Sanka R."/>
            <person name="Torralba M."/>
            <person name="Gillis M."/>
            <person name="Haft D.H."/>
            <person name="Methe B."/>
            <person name="Sutton G."/>
            <person name="Nelson K.E."/>
        </authorList>
    </citation>
    <scope>NUCLEOTIDE SEQUENCE [LARGE SCALE GENOMIC DNA]</scope>
    <source>
        <strain evidence="5 6">DNF00853</strain>
    </source>
</reference>
<name>A0A096AXA0_9BACT</name>
<dbReference type="FunFam" id="3.40.1780.10:FF:000005">
    <property type="entry name" value="S-adenosylmethionine:tRNA ribosyltransferase-isomerase"/>
    <property type="match status" value="1"/>
</dbReference>